<keyword evidence="6 11" id="KW-0401">Integrin</keyword>
<dbReference type="PANTHER" id="PTHR23220:SF83">
    <property type="entry name" value="INTEGRIN ALPHA-PS3-RELATED"/>
    <property type="match status" value="1"/>
</dbReference>
<evidence type="ECO:0000313" key="14">
    <source>
        <dbReference type="EMBL" id="VDI79795.1"/>
    </source>
</evidence>
<dbReference type="InterPro" id="IPR013649">
    <property type="entry name" value="Integrin_alpha_Ig-like_1"/>
</dbReference>
<dbReference type="SUPFAM" id="SSF69318">
    <property type="entry name" value="Integrin alpha N-terminal domain"/>
    <property type="match status" value="1"/>
</dbReference>
<sequence length="968" mass="106918">MSPRSPAPYDPIMCLTHSQYMHVNISGTPRKGKVQVASRKLTVTGSYRESPPKKWILVGAPTSQDKFQTNVNKPGALFKCDPNGISSSCEQIEIGRGGNVKDTDYAGNQIYHGKDNGWLGGSLAVGDAVLICAPRWQNNIETLENQSPLSHMNGICYEIPRVLDTFTIGKYPFLSKDKDQRTLNESHYYYHYMHGMMGMSAQYTGDTDEIMLIGAPGLRDASGGLVEFGNNVVKIASESYDQERNNDYFGYALTSGKFLGDGANYIALGGPRGNSGTGQVKIVKLVNTSYYEVKAIVNGVEPGSYFGSVLCAVDVDNTKNSDVLVVGAPFYGNLTQINIDVNNINEDEGKVYVYGFDRTNGMFKELQQLSGSNTKNSRFGSAICSPGDINNDGALDIAIGAPFEEDGKGAIYIFNGYQGKFWHRPSQIIKASSINSNLKEFGMYLSQFNMDVDDNLYNDLVIGAPGSDSVVMLKSNPTISMEVSLKTSLINPVNVIQDDDERFAIQVCFKYTGDKSSPPDVIVNYTVFIDNSMTQQGIQERILAEDGSYTVAGDKKVIKGYEIPQCSNNYTVVIQKYRVKDIVTPVTFVVKYAIKHQSGTGLNCSTSPCPVISVFDAKRQVPDADFFIEEVKFKKDCGTDNICETDMKLDVNPKYNYGRRDALVRGPEAGFHLDVNVTNLRESSVGNPELFVTSKTKVDRVTHRFDFTNNGPSILESHKGSHSVFTVKYPSVVIDQKSILKVTELNFVVPSKTLYFDCGPSIIKTIVPVTSRLNSTLTYKLTQRNEAMENSLNYNCELGGCKMVECEISPLDVKAFVTIKLTYDMDVDILAKVKSRSSKVESLSVASIATVSMQPNIGLTSPLSHSALAKTDVVPAEQKKESVEWWVVLLPIVLALFVLGIVVFALWKFGFFKRKHLDEIALRKKSQHVEPKSDEVKLIEENGKDKEKETLNETKEEGPPIDIPHDTT</sequence>
<dbReference type="Proteomes" id="UP000596742">
    <property type="component" value="Unassembled WGS sequence"/>
</dbReference>
<dbReference type="PRINTS" id="PR01185">
    <property type="entry name" value="INTEGRINA"/>
</dbReference>
<evidence type="ECO:0000313" key="15">
    <source>
        <dbReference type="Proteomes" id="UP000596742"/>
    </source>
</evidence>
<dbReference type="EMBL" id="UYJE01010115">
    <property type="protein sequence ID" value="VDI79795.1"/>
    <property type="molecule type" value="Genomic_DNA"/>
</dbReference>
<evidence type="ECO:0000256" key="5">
    <source>
        <dbReference type="ARBA" id="ARBA00022889"/>
    </source>
</evidence>
<keyword evidence="9" id="KW-0325">Glycoprotein</keyword>
<dbReference type="GO" id="GO:0009897">
    <property type="term" value="C:external side of plasma membrane"/>
    <property type="evidence" value="ECO:0007669"/>
    <property type="project" value="TreeGrafter"/>
</dbReference>
<dbReference type="Gene3D" id="1.20.5.930">
    <property type="entry name" value="Bicelle-embedded integrin alpha(iib) transmembrane segment"/>
    <property type="match status" value="1"/>
</dbReference>
<comment type="similarity">
    <text evidence="2 11">Belongs to the integrin alpha chain family.</text>
</comment>
<dbReference type="InterPro" id="IPR028994">
    <property type="entry name" value="Integrin_alpha_N"/>
</dbReference>
<gene>
    <name evidence="14" type="ORF">MGAL_10B013679</name>
</gene>
<feature type="repeat" description="FG-GAP" evidence="10">
    <location>
        <begin position="292"/>
        <end position="363"/>
    </location>
</feature>
<dbReference type="PANTHER" id="PTHR23220">
    <property type="entry name" value="INTEGRIN ALPHA"/>
    <property type="match status" value="1"/>
</dbReference>
<dbReference type="AlphaFoldDB" id="A0A8B6HJY6"/>
<keyword evidence="11" id="KW-1133">Transmembrane helix</keyword>
<dbReference type="Pfam" id="PF01839">
    <property type="entry name" value="FG-GAP"/>
    <property type="match status" value="1"/>
</dbReference>
<keyword evidence="15" id="KW-1185">Reference proteome</keyword>
<keyword evidence="3" id="KW-0732">Signal</keyword>
<keyword evidence="11" id="KW-0812">Transmembrane</keyword>
<dbReference type="PROSITE" id="PS00242">
    <property type="entry name" value="INTEGRIN_ALPHA"/>
    <property type="match status" value="1"/>
</dbReference>
<dbReference type="PROSITE" id="PS51470">
    <property type="entry name" value="FG_GAP"/>
    <property type="match status" value="2"/>
</dbReference>
<dbReference type="InterPro" id="IPR032695">
    <property type="entry name" value="Integrin_dom_sf"/>
</dbReference>
<dbReference type="Gene3D" id="2.60.40.1530">
    <property type="entry name" value="ntegrin, alpha v. Chain A, domain 4"/>
    <property type="match status" value="1"/>
</dbReference>
<reference evidence="14" key="1">
    <citation type="submission" date="2018-11" db="EMBL/GenBank/DDBJ databases">
        <authorList>
            <person name="Alioto T."/>
            <person name="Alioto T."/>
        </authorList>
    </citation>
    <scope>NUCLEOTIDE SEQUENCE</scope>
</reference>
<evidence type="ECO:0000256" key="1">
    <source>
        <dbReference type="ARBA" id="ARBA00004479"/>
    </source>
</evidence>
<evidence type="ECO:0000256" key="11">
    <source>
        <dbReference type="RuleBase" id="RU003762"/>
    </source>
</evidence>
<dbReference type="Pfam" id="PF08441">
    <property type="entry name" value="Integrin_A_Ig_1"/>
    <property type="match status" value="1"/>
</dbReference>
<dbReference type="InterPro" id="IPR013517">
    <property type="entry name" value="FG-GAP"/>
</dbReference>
<feature type="transmembrane region" description="Helical" evidence="11">
    <location>
        <begin position="885"/>
        <end position="907"/>
    </location>
</feature>
<evidence type="ECO:0000256" key="9">
    <source>
        <dbReference type="ARBA" id="ARBA00023180"/>
    </source>
</evidence>
<dbReference type="GO" id="GO:0007160">
    <property type="term" value="P:cell-matrix adhesion"/>
    <property type="evidence" value="ECO:0007669"/>
    <property type="project" value="TreeGrafter"/>
</dbReference>
<dbReference type="Gene3D" id="2.130.10.130">
    <property type="entry name" value="Integrin alpha, N-terminal"/>
    <property type="match status" value="1"/>
</dbReference>
<feature type="domain" description="Integrin alpha first immunoglubulin-like" evidence="13">
    <location>
        <begin position="501"/>
        <end position="613"/>
    </location>
</feature>
<name>A0A8B6HJY6_MYTGA</name>
<dbReference type="Gene3D" id="2.60.40.1460">
    <property type="entry name" value="Integrin domains. Chain A, domain 2"/>
    <property type="match status" value="1"/>
</dbReference>
<dbReference type="GO" id="GO:0008305">
    <property type="term" value="C:integrin complex"/>
    <property type="evidence" value="ECO:0007669"/>
    <property type="project" value="InterPro"/>
</dbReference>
<dbReference type="GO" id="GO:0098609">
    <property type="term" value="P:cell-cell adhesion"/>
    <property type="evidence" value="ECO:0007669"/>
    <property type="project" value="TreeGrafter"/>
</dbReference>
<evidence type="ECO:0000256" key="10">
    <source>
        <dbReference type="PROSITE-ProRule" id="PRU00803"/>
    </source>
</evidence>
<keyword evidence="5 11" id="KW-0130">Cell adhesion</keyword>
<dbReference type="InterPro" id="IPR000413">
    <property type="entry name" value="Integrin_alpha"/>
</dbReference>
<feature type="region of interest" description="Disordered" evidence="12">
    <location>
        <begin position="926"/>
        <end position="968"/>
    </location>
</feature>
<dbReference type="InterPro" id="IPR013519">
    <property type="entry name" value="Int_alpha_beta-p"/>
</dbReference>
<keyword evidence="8 11" id="KW-0675">Receptor</keyword>
<evidence type="ECO:0000256" key="2">
    <source>
        <dbReference type="ARBA" id="ARBA00008054"/>
    </source>
</evidence>
<keyword evidence="7 11" id="KW-0472">Membrane</keyword>
<evidence type="ECO:0000256" key="4">
    <source>
        <dbReference type="ARBA" id="ARBA00022737"/>
    </source>
</evidence>
<comment type="subcellular location">
    <subcellularLocation>
        <location evidence="1 11">Membrane</location>
        <topology evidence="1 11">Single-pass type I membrane protein</topology>
    </subcellularLocation>
</comment>
<dbReference type="SMART" id="SM00191">
    <property type="entry name" value="Int_alpha"/>
    <property type="match status" value="3"/>
</dbReference>
<dbReference type="GO" id="GO:0007229">
    <property type="term" value="P:integrin-mediated signaling pathway"/>
    <property type="evidence" value="ECO:0007669"/>
    <property type="project" value="UniProtKB-KW"/>
</dbReference>
<organism evidence="14 15">
    <name type="scientific">Mytilus galloprovincialis</name>
    <name type="common">Mediterranean mussel</name>
    <dbReference type="NCBI Taxonomy" id="29158"/>
    <lineage>
        <taxon>Eukaryota</taxon>
        <taxon>Metazoa</taxon>
        <taxon>Spiralia</taxon>
        <taxon>Lophotrochozoa</taxon>
        <taxon>Mollusca</taxon>
        <taxon>Bivalvia</taxon>
        <taxon>Autobranchia</taxon>
        <taxon>Pteriomorphia</taxon>
        <taxon>Mytilida</taxon>
        <taxon>Mytiloidea</taxon>
        <taxon>Mytilidae</taxon>
        <taxon>Mytilinae</taxon>
        <taxon>Mytilus</taxon>
    </lineage>
</organism>
<evidence type="ECO:0000256" key="12">
    <source>
        <dbReference type="SAM" id="MobiDB-lite"/>
    </source>
</evidence>
<comment type="caution">
    <text evidence="14">The sequence shown here is derived from an EMBL/GenBank/DDBJ whole genome shotgun (WGS) entry which is preliminary data.</text>
</comment>
<evidence type="ECO:0000256" key="3">
    <source>
        <dbReference type="ARBA" id="ARBA00022729"/>
    </source>
</evidence>
<evidence type="ECO:0000256" key="6">
    <source>
        <dbReference type="ARBA" id="ARBA00023037"/>
    </source>
</evidence>
<protein>
    <submittedName>
        <fullName evidence="14">Integrin alpha 9</fullName>
    </submittedName>
</protein>
<dbReference type="SUPFAM" id="SSF69179">
    <property type="entry name" value="Integrin domains"/>
    <property type="match status" value="2"/>
</dbReference>
<keyword evidence="4" id="KW-0677">Repeat</keyword>
<evidence type="ECO:0000259" key="13">
    <source>
        <dbReference type="Pfam" id="PF08441"/>
    </source>
</evidence>
<dbReference type="OrthoDB" id="5317514at2759"/>
<proteinExistence type="inferred from homology"/>
<dbReference type="InterPro" id="IPR018184">
    <property type="entry name" value="Integrin_alpha_C_CS"/>
</dbReference>
<dbReference type="GO" id="GO:0033627">
    <property type="term" value="P:cell adhesion mediated by integrin"/>
    <property type="evidence" value="ECO:0007669"/>
    <property type="project" value="TreeGrafter"/>
</dbReference>
<evidence type="ECO:0000256" key="7">
    <source>
        <dbReference type="ARBA" id="ARBA00023136"/>
    </source>
</evidence>
<accession>A0A8B6HJY6</accession>
<feature type="repeat" description="FG-GAP" evidence="10">
    <location>
        <begin position="365"/>
        <end position="423"/>
    </location>
</feature>
<dbReference type="GO" id="GO:0005178">
    <property type="term" value="F:integrin binding"/>
    <property type="evidence" value="ECO:0007669"/>
    <property type="project" value="TreeGrafter"/>
</dbReference>
<evidence type="ECO:0000256" key="8">
    <source>
        <dbReference type="ARBA" id="ARBA00023170"/>
    </source>
</evidence>